<keyword evidence="1" id="KW-1133">Transmembrane helix</keyword>
<feature type="transmembrane region" description="Helical" evidence="1">
    <location>
        <begin position="87"/>
        <end position="111"/>
    </location>
</feature>
<keyword evidence="1" id="KW-0472">Membrane</keyword>
<keyword evidence="1" id="KW-0812">Transmembrane</keyword>
<sequence length="252" mass="28159">MYGVVYSQPDFPTYTLISTSGQIYQPPLPFLEPLSQTSSFLKISTISCSGCDSLSSQQTCSSSTQYVANYTSYLTSSFTPTFDLSQVVGIVISFGLLAIASVIPYVLVLYYHHLASDSIPILSYVNATDLSHTLAFNISPRVPPAQLYQLLFPPSQRGSVSSNIRPLAVPSGPFTHEVDSGLPKPRPQPKEHLWEILKRRVSERKFSNKTELFRALQEEWNRIPVDTLRGLVESMPRRMKAVIKSKGYPTKY</sequence>
<protein>
    <submittedName>
        <fullName evidence="3">Uncharacterized protein</fullName>
    </submittedName>
</protein>
<accession>A0A914EIG8</accession>
<dbReference type="InterPro" id="IPR036397">
    <property type="entry name" value="RNaseH_sf"/>
</dbReference>
<keyword evidence="2" id="KW-1185">Reference proteome</keyword>
<evidence type="ECO:0000313" key="2">
    <source>
        <dbReference type="Proteomes" id="UP000887540"/>
    </source>
</evidence>
<organism evidence="2 3">
    <name type="scientific">Acrobeloides nanus</name>
    <dbReference type="NCBI Taxonomy" id="290746"/>
    <lineage>
        <taxon>Eukaryota</taxon>
        <taxon>Metazoa</taxon>
        <taxon>Ecdysozoa</taxon>
        <taxon>Nematoda</taxon>
        <taxon>Chromadorea</taxon>
        <taxon>Rhabditida</taxon>
        <taxon>Tylenchina</taxon>
        <taxon>Cephalobomorpha</taxon>
        <taxon>Cephaloboidea</taxon>
        <taxon>Cephalobidae</taxon>
        <taxon>Acrobeloides</taxon>
    </lineage>
</organism>
<dbReference type="AlphaFoldDB" id="A0A914EIG8"/>
<dbReference type="GO" id="GO:0003676">
    <property type="term" value="F:nucleic acid binding"/>
    <property type="evidence" value="ECO:0007669"/>
    <property type="project" value="InterPro"/>
</dbReference>
<evidence type="ECO:0000313" key="3">
    <source>
        <dbReference type="WBParaSite" id="ACRNAN_scaffold8118.g10237.t1"/>
    </source>
</evidence>
<proteinExistence type="predicted"/>
<dbReference type="Proteomes" id="UP000887540">
    <property type="component" value="Unplaced"/>
</dbReference>
<reference evidence="3" key="1">
    <citation type="submission" date="2022-11" db="UniProtKB">
        <authorList>
            <consortium name="WormBaseParasite"/>
        </authorList>
    </citation>
    <scope>IDENTIFICATION</scope>
</reference>
<evidence type="ECO:0000256" key="1">
    <source>
        <dbReference type="SAM" id="Phobius"/>
    </source>
</evidence>
<dbReference type="WBParaSite" id="ACRNAN_scaffold8118.g10237.t1">
    <property type="protein sequence ID" value="ACRNAN_scaffold8118.g10237.t1"/>
    <property type="gene ID" value="ACRNAN_scaffold8118.g10237"/>
</dbReference>
<dbReference type="Gene3D" id="3.30.420.10">
    <property type="entry name" value="Ribonuclease H-like superfamily/Ribonuclease H"/>
    <property type="match status" value="1"/>
</dbReference>
<name>A0A914EIG8_9BILA</name>